<dbReference type="Pfam" id="PF00078">
    <property type="entry name" value="RVT_1"/>
    <property type="match status" value="1"/>
</dbReference>
<dbReference type="GO" id="GO:0003676">
    <property type="term" value="F:nucleic acid binding"/>
    <property type="evidence" value="ECO:0007669"/>
    <property type="project" value="InterPro"/>
</dbReference>
<dbReference type="InterPro" id="IPR002156">
    <property type="entry name" value="RNaseH_domain"/>
</dbReference>
<dbReference type="InterPro" id="IPR036397">
    <property type="entry name" value="RNaseH_sf"/>
</dbReference>
<organism evidence="3 4">
    <name type="scientific">Nepenthes gracilis</name>
    <name type="common">Slender pitcher plant</name>
    <dbReference type="NCBI Taxonomy" id="150966"/>
    <lineage>
        <taxon>Eukaryota</taxon>
        <taxon>Viridiplantae</taxon>
        <taxon>Streptophyta</taxon>
        <taxon>Embryophyta</taxon>
        <taxon>Tracheophyta</taxon>
        <taxon>Spermatophyta</taxon>
        <taxon>Magnoliopsida</taxon>
        <taxon>eudicotyledons</taxon>
        <taxon>Gunneridae</taxon>
        <taxon>Pentapetalae</taxon>
        <taxon>Caryophyllales</taxon>
        <taxon>Nepenthaceae</taxon>
        <taxon>Nepenthes</taxon>
    </lineage>
</organism>
<sequence length="404" mass="45401">MFEKHIGRNIEVYVDDMLAKSRVTGDHIRDLEESFEVLRQHQMKLNPAKCVFEVATRNFLGFIVSQQGIEANPEKIKALTDMAPPRNVKVVQRLIERLASLSRFLAMSGDKYQPFFKALRGTKSNGFQWTADCQYALNELKQYLASPSLLASPKDGEELCLYLAVSEVSLSSVLVRQESDIQQPVYYVSKILTGPETRYPETFKKLVIFAARKLRPRPAIKAQALADFIVETSTPIHEEQPAENEEQPDEVPEWTLHGGSGAGVILTAPDGFEIKYSLKLDFPATNNVAEYKALLAGLRLAKECSAKRLAVHSDSELIVNQINGGFEANNPSLARYLAKAREAIQGFSKLTLIHVPRTENWKVDQLARAAAAENSEQYSRDMREILNAPNIEKQEAMQNFETEN</sequence>
<name>A0AAD3T290_NEPGR</name>
<dbReference type="GO" id="GO:0004523">
    <property type="term" value="F:RNA-DNA hybrid ribonuclease activity"/>
    <property type="evidence" value="ECO:0007669"/>
    <property type="project" value="InterPro"/>
</dbReference>
<dbReference type="SUPFAM" id="SSF53098">
    <property type="entry name" value="Ribonuclease H-like"/>
    <property type="match status" value="1"/>
</dbReference>
<dbReference type="PANTHER" id="PTHR48475">
    <property type="entry name" value="RIBONUCLEASE H"/>
    <property type="match status" value="1"/>
</dbReference>
<dbReference type="PANTHER" id="PTHR48475:SF2">
    <property type="entry name" value="RIBONUCLEASE H"/>
    <property type="match status" value="1"/>
</dbReference>
<dbReference type="InterPro" id="IPR043128">
    <property type="entry name" value="Rev_trsase/Diguanyl_cyclase"/>
</dbReference>
<dbReference type="InterPro" id="IPR043502">
    <property type="entry name" value="DNA/RNA_pol_sf"/>
</dbReference>
<dbReference type="Pfam" id="PF17919">
    <property type="entry name" value="RT_RNaseH_2"/>
    <property type="match status" value="1"/>
</dbReference>
<protein>
    <recommendedName>
        <fullName evidence="5">Gag-pol polyprotein</fullName>
    </recommendedName>
</protein>
<dbReference type="CDD" id="cd09279">
    <property type="entry name" value="RNase_HI_like"/>
    <property type="match status" value="1"/>
</dbReference>
<dbReference type="EMBL" id="BSYO01000023">
    <property type="protein sequence ID" value="GMH21490.1"/>
    <property type="molecule type" value="Genomic_DNA"/>
</dbReference>
<keyword evidence="4" id="KW-1185">Reference proteome</keyword>
<dbReference type="InterPro" id="IPR041577">
    <property type="entry name" value="RT_RNaseH_2"/>
</dbReference>
<feature type="domain" description="RNase H type-1" evidence="2">
    <location>
        <begin position="248"/>
        <end position="372"/>
    </location>
</feature>
<dbReference type="SUPFAM" id="SSF56672">
    <property type="entry name" value="DNA/RNA polymerases"/>
    <property type="match status" value="1"/>
</dbReference>
<gene>
    <name evidence="3" type="ORF">Nepgr_023332</name>
</gene>
<accession>A0AAD3T290</accession>
<dbReference type="PROSITE" id="PS50878">
    <property type="entry name" value="RT_POL"/>
    <property type="match status" value="1"/>
</dbReference>
<dbReference type="Gene3D" id="3.30.70.270">
    <property type="match status" value="2"/>
</dbReference>
<dbReference type="InterPro" id="IPR000477">
    <property type="entry name" value="RT_dom"/>
</dbReference>
<dbReference type="Proteomes" id="UP001279734">
    <property type="component" value="Unassembled WGS sequence"/>
</dbReference>
<dbReference type="Pfam" id="PF13456">
    <property type="entry name" value="RVT_3"/>
    <property type="match status" value="1"/>
</dbReference>
<reference evidence="3" key="1">
    <citation type="submission" date="2023-05" db="EMBL/GenBank/DDBJ databases">
        <title>Nepenthes gracilis genome sequencing.</title>
        <authorList>
            <person name="Fukushima K."/>
        </authorList>
    </citation>
    <scope>NUCLEOTIDE SEQUENCE</scope>
    <source>
        <strain evidence="3">SING2019-196</strain>
    </source>
</reference>
<evidence type="ECO:0000313" key="3">
    <source>
        <dbReference type="EMBL" id="GMH21490.1"/>
    </source>
</evidence>
<proteinExistence type="predicted"/>
<dbReference type="PROSITE" id="PS50879">
    <property type="entry name" value="RNASE_H_1"/>
    <property type="match status" value="1"/>
</dbReference>
<evidence type="ECO:0000259" key="1">
    <source>
        <dbReference type="PROSITE" id="PS50878"/>
    </source>
</evidence>
<dbReference type="AlphaFoldDB" id="A0AAD3T290"/>
<evidence type="ECO:0000313" key="4">
    <source>
        <dbReference type="Proteomes" id="UP001279734"/>
    </source>
</evidence>
<comment type="caution">
    <text evidence="3">The sequence shown here is derived from an EMBL/GenBank/DDBJ whole genome shotgun (WGS) entry which is preliminary data.</text>
</comment>
<evidence type="ECO:0008006" key="5">
    <source>
        <dbReference type="Google" id="ProtNLM"/>
    </source>
</evidence>
<feature type="domain" description="Reverse transcriptase" evidence="1">
    <location>
        <begin position="1"/>
        <end position="64"/>
    </location>
</feature>
<evidence type="ECO:0000259" key="2">
    <source>
        <dbReference type="PROSITE" id="PS50879"/>
    </source>
</evidence>
<dbReference type="InterPro" id="IPR012337">
    <property type="entry name" value="RNaseH-like_sf"/>
</dbReference>
<dbReference type="Gene3D" id="3.30.420.10">
    <property type="entry name" value="Ribonuclease H-like superfamily/Ribonuclease H"/>
    <property type="match status" value="1"/>
</dbReference>